<sequence>MKFIAYAFLPFTIAPIIGIPFDKYLLKNYPVALFTVIIIFSSL</sequence>
<dbReference type="KEGG" id="pmr:PMI3472"/>
<keyword evidence="2" id="KW-1185">Reference proteome</keyword>
<organism evidence="1 2">
    <name type="scientific">Proteus mirabilis (strain HI4320)</name>
    <dbReference type="NCBI Taxonomy" id="529507"/>
    <lineage>
        <taxon>Bacteria</taxon>
        <taxon>Pseudomonadati</taxon>
        <taxon>Pseudomonadota</taxon>
        <taxon>Gammaproteobacteria</taxon>
        <taxon>Enterobacterales</taxon>
        <taxon>Morganellaceae</taxon>
        <taxon>Proteus</taxon>
    </lineage>
</organism>
<proteinExistence type="predicted"/>
<dbReference type="EMBL" id="AM942759">
    <property type="protein sequence ID" value="CAR46806.1"/>
    <property type="molecule type" value="Genomic_DNA"/>
</dbReference>
<dbReference type="EnsemblBacteria" id="CAR46806">
    <property type="protein sequence ID" value="CAR46806"/>
    <property type="gene ID" value="PMI3472"/>
</dbReference>
<dbReference type="Proteomes" id="UP000008319">
    <property type="component" value="Chromosome"/>
</dbReference>
<evidence type="ECO:0000313" key="1">
    <source>
        <dbReference type="EMBL" id="CAR46806.1"/>
    </source>
</evidence>
<name>B4F2N9_PROMH</name>
<evidence type="ECO:0000313" key="2">
    <source>
        <dbReference type="Proteomes" id="UP000008319"/>
    </source>
</evidence>
<dbReference type="HOGENOM" id="CLU_3238146_0_0_6"/>
<reference evidence="1 2" key="1">
    <citation type="journal article" date="2008" name="J. Bacteriol.">
        <title>Complete genome sequence of uropathogenic Proteus mirabilis, a master of both adherence and motility.</title>
        <authorList>
            <person name="Pearson M.M."/>
            <person name="Sebaihia M."/>
            <person name="Churcher C."/>
            <person name="Quail M.A."/>
            <person name="Seshasayee A.S."/>
            <person name="Luscombe N.M."/>
            <person name="Abdellah Z."/>
            <person name="Arrosmith C."/>
            <person name="Atkin B."/>
            <person name="Chillingworth T."/>
            <person name="Hauser H."/>
            <person name="Jagels K."/>
            <person name="Moule S."/>
            <person name="Mungall K."/>
            <person name="Norbertczak H."/>
            <person name="Rabbinowitsch E."/>
            <person name="Walker D."/>
            <person name="Whithead S."/>
            <person name="Thomson N.R."/>
            <person name="Rather P.N."/>
            <person name="Parkhill J."/>
            <person name="Mobley H.L."/>
        </authorList>
    </citation>
    <scope>NUCLEOTIDE SEQUENCE [LARGE SCALE GENOMIC DNA]</scope>
    <source>
        <strain evidence="1 2">HI4320</strain>
    </source>
</reference>
<protein>
    <submittedName>
        <fullName evidence="1">Phage protein</fullName>
    </submittedName>
</protein>
<dbReference type="AlphaFoldDB" id="B4F2N9"/>
<accession>B4F2N9</accession>
<gene>
    <name evidence="1" type="ordered locus">PMI3472</name>
</gene>